<gene>
    <name evidence="5" type="ORF">ABMA28_008199</name>
</gene>
<feature type="domain" description="DDE-1" evidence="3">
    <location>
        <begin position="211"/>
        <end position="375"/>
    </location>
</feature>
<comment type="caution">
    <text evidence="5">The sequence shown here is derived from an EMBL/GenBank/DDBJ whole genome shotgun (WGS) entry which is preliminary data.</text>
</comment>
<evidence type="ECO:0000256" key="2">
    <source>
        <dbReference type="SAM" id="MobiDB-lite"/>
    </source>
</evidence>
<evidence type="ECO:0000313" key="5">
    <source>
        <dbReference type="EMBL" id="KAL0818883.1"/>
    </source>
</evidence>
<dbReference type="PANTHER" id="PTHR19303">
    <property type="entry name" value="TRANSPOSON"/>
    <property type="match status" value="1"/>
</dbReference>
<feature type="region of interest" description="Disordered" evidence="2">
    <location>
        <begin position="410"/>
        <end position="437"/>
    </location>
</feature>
<dbReference type="InterPro" id="IPR004875">
    <property type="entry name" value="DDE_SF_endonuclease_dom"/>
</dbReference>
<dbReference type="InterPro" id="IPR007889">
    <property type="entry name" value="HTH_Psq"/>
</dbReference>
<accession>A0ABD0SGB1</accession>
<dbReference type="PANTHER" id="PTHR19303:SF71">
    <property type="entry name" value="ZINC FINGER PHD-TYPE DOMAIN-CONTAINING PROTEIN"/>
    <property type="match status" value="1"/>
</dbReference>
<dbReference type="Gene3D" id="1.10.10.60">
    <property type="entry name" value="Homeodomain-like"/>
    <property type="match status" value="1"/>
</dbReference>
<dbReference type="InterPro" id="IPR036397">
    <property type="entry name" value="RNaseH_sf"/>
</dbReference>
<comment type="subcellular location">
    <subcellularLocation>
        <location evidence="1">Nucleus</location>
    </subcellularLocation>
</comment>
<evidence type="ECO:0000313" key="6">
    <source>
        <dbReference type="Proteomes" id="UP001549921"/>
    </source>
</evidence>
<evidence type="ECO:0000259" key="4">
    <source>
        <dbReference type="Pfam" id="PF05225"/>
    </source>
</evidence>
<feature type="domain" description="HTH psq-type" evidence="4">
    <location>
        <begin position="16"/>
        <end position="53"/>
    </location>
</feature>
<dbReference type="Pfam" id="PF05225">
    <property type="entry name" value="HTH_psq"/>
    <property type="match status" value="1"/>
</dbReference>
<proteinExistence type="predicted"/>
<reference evidence="5 6" key="1">
    <citation type="submission" date="2024-06" db="EMBL/GenBank/DDBJ databases">
        <title>A chromosome-level genome assembly of beet webworm, Loxostege sticticalis.</title>
        <authorList>
            <person name="Zhang Y."/>
        </authorList>
    </citation>
    <scope>NUCLEOTIDE SEQUENCE [LARGE SCALE GENOMIC DNA]</scope>
    <source>
        <strain evidence="5">AQ028</strain>
        <tissue evidence="5">Male pupae</tissue>
    </source>
</reference>
<name>A0ABD0SGB1_LOXSC</name>
<organism evidence="5 6">
    <name type="scientific">Loxostege sticticalis</name>
    <name type="common">Beet webworm moth</name>
    <dbReference type="NCBI Taxonomy" id="481309"/>
    <lineage>
        <taxon>Eukaryota</taxon>
        <taxon>Metazoa</taxon>
        <taxon>Ecdysozoa</taxon>
        <taxon>Arthropoda</taxon>
        <taxon>Hexapoda</taxon>
        <taxon>Insecta</taxon>
        <taxon>Pterygota</taxon>
        <taxon>Neoptera</taxon>
        <taxon>Endopterygota</taxon>
        <taxon>Lepidoptera</taxon>
        <taxon>Glossata</taxon>
        <taxon>Ditrysia</taxon>
        <taxon>Pyraloidea</taxon>
        <taxon>Crambidae</taxon>
        <taxon>Pyraustinae</taxon>
        <taxon>Loxostege</taxon>
    </lineage>
</organism>
<dbReference type="SUPFAM" id="SSF46689">
    <property type="entry name" value="Homeodomain-like"/>
    <property type="match status" value="1"/>
</dbReference>
<feature type="compositionally biased region" description="Polar residues" evidence="2">
    <location>
        <begin position="410"/>
        <end position="421"/>
    </location>
</feature>
<evidence type="ECO:0008006" key="7">
    <source>
        <dbReference type="Google" id="ProtNLM"/>
    </source>
</evidence>
<dbReference type="SUPFAM" id="SSF57903">
    <property type="entry name" value="FYVE/PHD zinc finger"/>
    <property type="match status" value="1"/>
</dbReference>
<protein>
    <recommendedName>
        <fullName evidence="7">HTH CENPB-type domain-containing protein</fullName>
    </recommendedName>
</protein>
<dbReference type="CDD" id="cd15489">
    <property type="entry name" value="PHD_SF"/>
    <property type="match status" value="1"/>
</dbReference>
<dbReference type="Gene3D" id="3.30.420.10">
    <property type="entry name" value="Ribonuclease H-like superfamily/Ribonuclease H"/>
    <property type="match status" value="1"/>
</dbReference>
<dbReference type="Pfam" id="PF03184">
    <property type="entry name" value="DDE_1"/>
    <property type="match status" value="1"/>
</dbReference>
<sequence length="598" mass="68725">MPRHYVRKTTPTYKIEDLRRAIQDVRSKQLTLGKAAIKYSVPKTTLHKQVKQEVFKKPKKGRYTVFNKNQEDQLEKYILDCCESFYGITPKSLRKIAFTFAEANKLKHSFNKDLQLAGKDWYYSFMSRHPSISLRTPEATSINRITAFNTTEVKMFFDQLESLQTKHNFSSHRIFNIDETGISTVQKNSKILAPRGLKQVAKATSGERGVTTTAVCAVSANGIYVPPMFIFKRKRMRKLLLKGCNTDMIATVSDSGWINESIFVDYLQHFISFVKPTKEEPVLIVLDNHESHISLGAYKLYRENNLHVLSLPPHVSHKMQPLDLTFFSSLKMAYNRECELYMANHPGKRITQYEVGELFTNAYNKTANISKAVSGFRVSGIHPMNPDNFKECFENMLSDEHNISQTLDSSTFMRETPAEQSVSERSEPIDNQSQNAAASDLTNQTVMEMALDTTPPTVPVLLSEITNVPVIPKTTISKRRNKKHSQILSSTPIKYQLEEKEKRQVERKIKKEKFITKKNTKTAKKKSQLKRKEVRNLKKVFEGNENEEEYFCIFCGEKYESPPTEDWIMCVICNNWAHDKCTSGQCSRGYVCDLCQTK</sequence>
<dbReference type="EMBL" id="JBEDNZ010000021">
    <property type="protein sequence ID" value="KAL0818883.1"/>
    <property type="molecule type" value="Genomic_DNA"/>
</dbReference>
<dbReference type="GO" id="GO:0005634">
    <property type="term" value="C:nucleus"/>
    <property type="evidence" value="ECO:0007669"/>
    <property type="project" value="UniProtKB-SubCell"/>
</dbReference>
<dbReference type="Proteomes" id="UP001549921">
    <property type="component" value="Unassembled WGS sequence"/>
</dbReference>
<dbReference type="InterPro" id="IPR050863">
    <property type="entry name" value="CenT-Element_Derived"/>
</dbReference>
<evidence type="ECO:0000259" key="3">
    <source>
        <dbReference type="Pfam" id="PF03184"/>
    </source>
</evidence>
<dbReference type="AlphaFoldDB" id="A0ABD0SGB1"/>
<dbReference type="InterPro" id="IPR011011">
    <property type="entry name" value="Znf_FYVE_PHD"/>
</dbReference>
<evidence type="ECO:0000256" key="1">
    <source>
        <dbReference type="ARBA" id="ARBA00004123"/>
    </source>
</evidence>
<dbReference type="InterPro" id="IPR009057">
    <property type="entry name" value="Homeodomain-like_sf"/>
</dbReference>